<dbReference type="OrthoDB" id="5860680at2759"/>
<dbReference type="Pfam" id="PF17906">
    <property type="entry name" value="HTH_48"/>
    <property type="match status" value="1"/>
</dbReference>
<sequence length="137" mass="15899">MSFRNYQQKKLQTARAQKMIMRVCLVYEFKHKKSAAESHRSLVAAFSEDVVFKSQCERWFKRFAAGDESLQDEEHRILSRTAVEADPTRSTRVLAVELSFSRKLRSLVGPFCLIRRTALTLPHPTTIYSARCNTSWL</sequence>
<dbReference type="WBParaSite" id="HPBE_0001843501-mRNA-1">
    <property type="protein sequence ID" value="HPBE_0001843501-mRNA-1"/>
    <property type="gene ID" value="HPBE_0001843501"/>
</dbReference>
<feature type="domain" description="Mos1 transposase HTH" evidence="1">
    <location>
        <begin position="19"/>
        <end position="67"/>
    </location>
</feature>
<accession>A0A183G938</accession>
<accession>A0A3P8B3A4</accession>
<evidence type="ECO:0000313" key="2">
    <source>
        <dbReference type="EMBL" id="VDP11580.1"/>
    </source>
</evidence>
<name>A0A183G938_HELPZ</name>
<proteinExistence type="predicted"/>
<reference evidence="2 3" key="1">
    <citation type="submission" date="2018-11" db="EMBL/GenBank/DDBJ databases">
        <authorList>
            <consortium name="Pathogen Informatics"/>
        </authorList>
    </citation>
    <scope>NUCLEOTIDE SEQUENCE [LARGE SCALE GENOMIC DNA]</scope>
</reference>
<dbReference type="EMBL" id="UZAH01030682">
    <property type="protein sequence ID" value="VDP11580.1"/>
    <property type="molecule type" value="Genomic_DNA"/>
</dbReference>
<evidence type="ECO:0000313" key="4">
    <source>
        <dbReference type="WBParaSite" id="HPBE_0001843501-mRNA-1"/>
    </source>
</evidence>
<organism evidence="3 4">
    <name type="scientific">Heligmosomoides polygyrus</name>
    <name type="common">Parasitic roundworm</name>
    <dbReference type="NCBI Taxonomy" id="6339"/>
    <lineage>
        <taxon>Eukaryota</taxon>
        <taxon>Metazoa</taxon>
        <taxon>Ecdysozoa</taxon>
        <taxon>Nematoda</taxon>
        <taxon>Chromadorea</taxon>
        <taxon>Rhabditida</taxon>
        <taxon>Rhabditina</taxon>
        <taxon>Rhabditomorpha</taxon>
        <taxon>Strongyloidea</taxon>
        <taxon>Heligmosomidae</taxon>
        <taxon>Heligmosomoides</taxon>
    </lineage>
</organism>
<dbReference type="Gene3D" id="1.10.10.1450">
    <property type="match status" value="1"/>
</dbReference>
<evidence type="ECO:0000259" key="1">
    <source>
        <dbReference type="Pfam" id="PF17906"/>
    </source>
</evidence>
<dbReference type="AlphaFoldDB" id="A0A183G938"/>
<keyword evidence="3" id="KW-1185">Reference proteome</keyword>
<reference evidence="4" key="2">
    <citation type="submission" date="2019-09" db="UniProtKB">
        <authorList>
            <consortium name="WormBaseParasite"/>
        </authorList>
    </citation>
    <scope>IDENTIFICATION</scope>
</reference>
<protein>
    <submittedName>
        <fullName evidence="4">HTH_48 domain-containing protein</fullName>
    </submittedName>
</protein>
<dbReference type="Proteomes" id="UP000050761">
    <property type="component" value="Unassembled WGS sequence"/>
</dbReference>
<evidence type="ECO:0000313" key="3">
    <source>
        <dbReference type="Proteomes" id="UP000050761"/>
    </source>
</evidence>
<dbReference type="InterPro" id="IPR041426">
    <property type="entry name" value="Mos1_HTH"/>
</dbReference>
<gene>
    <name evidence="2" type="ORF">HPBE_LOCUS18434</name>
</gene>